<reference evidence="1" key="1">
    <citation type="journal article" date="2021" name="Proc. Natl. Acad. Sci. U.S.A.">
        <title>A Catalog of Tens of Thousands of Viruses from Human Metagenomes Reveals Hidden Associations with Chronic Diseases.</title>
        <authorList>
            <person name="Tisza M.J."/>
            <person name="Buck C.B."/>
        </authorList>
    </citation>
    <scope>NUCLEOTIDE SEQUENCE</scope>
    <source>
        <strain evidence="1">CtI7W9</strain>
    </source>
</reference>
<accession>A0A8S5MNB8</accession>
<evidence type="ECO:0000313" key="1">
    <source>
        <dbReference type="EMBL" id="DAD83744.1"/>
    </source>
</evidence>
<name>A0A8S5MNB8_9CAUD</name>
<dbReference type="EMBL" id="BK014941">
    <property type="protein sequence ID" value="DAD83744.1"/>
    <property type="molecule type" value="Genomic_DNA"/>
</dbReference>
<organism evidence="1">
    <name type="scientific">Myoviridae sp. ctI7W9</name>
    <dbReference type="NCBI Taxonomy" id="2826636"/>
    <lineage>
        <taxon>Viruses</taxon>
        <taxon>Duplodnaviria</taxon>
        <taxon>Heunggongvirae</taxon>
        <taxon>Uroviricota</taxon>
        <taxon>Caudoviricetes</taxon>
    </lineage>
</organism>
<proteinExistence type="predicted"/>
<sequence>MQVKDILPMLALLKSQRVKLYHAPGGELLGSYNREEILPKMCTQNVGKLMDATLICVDANNQNINLHIATGRD</sequence>
<protein>
    <submittedName>
        <fullName evidence="1">Uncharacterized protein</fullName>
    </submittedName>
</protein>